<dbReference type="GO" id="GO:0005975">
    <property type="term" value="P:carbohydrate metabolic process"/>
    <property type="evidence" value="ECO:0007669"/>
    <property type="project" value="InterPro"/>
</dbReference>
<evidence type="ECO:0000313" key="4">
    <source>
        <dbReference type="Proteomes" id="UP001056012"/>
    </source>
</evidence>
<evidence type="ECO:0000259" key="2">
    <source>
        <dbReference type="Pfam" id="PF17678"/>
    </source>
</evidence>
<dbReference type="VEuPathDB" id="FungiDB:yc1106_05163"/>
<dbReference type="OrthoDB" id="449263at2759"/>
<evidence type="ECO:0000313" key="3">
    <source>
        <dbReference type="EMBL" id="USP77889.1"/>
    </source>
</evidence>
<dbReference type="Gene3D" id="1.20.1610.10">
    <property type="entry name" value="alpha-1,2-mannosidases domains"/>
    <property type="match status" value="1"/>
</dbReference>
<protein>
    <submittedName>
        <fullName evidence="3">Glycoside hydrolase family 92 protein</fullName>
    </submittedName>
</protein>
<organism evidence="3 4">
    <name type="scientific">Curvularia clavata</name>
    <dbReference type="NCBI Taxonomy" id="95742"/>
    <lineage>
        <taxon>Eukaryota</taxon>
        <taxon>Fungi</taxon>
        <taxon>Dikarya</taxon>
        <taxon>Ascomycota</taxon>
        <taxon>Pezizomycotina</taxon>
        <taxon>Dothideomycetes</taxon>
        <taxon>Pleosporomycetidae</taxon>
        <taxon>Pleosporales</taxon>
        <taxon>Pleosporineae</taxon>
        <taxon>Pleosporaceae</taxon>
        <taxon>Curvularia</taxon>
    </lineage>
</organism>
<feature type="domain" description="Glycosyl hydrolase family 92 N-terminal" evidence="2">
    <location>
        <begin position="268"/>
        <end position="537"/>
    </location>
</feature>
<proteinExistence type="predicted"/>
<dbReference type="EMBL" id="CP089276">
    <property type="protein sequence ID" value="USP77889.1"/>
    <property type="molecule type" value="Genomic_DNA"/>
</dbReference>
<dbReference type="Pfam" id="PF07971">
    <property type="entry name" value="Glyco_hydro_92"/>
    <property type="match status" value="1"/>
</dbReference>
<dbReference type="FunFam" id="3.30.2080.10:FF:000001">
    <property type="entry name" value="Alpha-1,2-mannosidase subfamily"/>
    <property type="match status" value="1"/>
</dbReference>
<dbReference type="InterPro" id="IPR050883">
    <property type="entry name" value="PNGase"/>
</dbReference>
<dbReference type="Proteomes" id="UP001056012">
    <property type="component" value="Chromosome 3"/>
</dbReference>
<feature type="domain" description="Glycosyl hydrolase family 92" evidence="1">
    <location>
        <begin position="543"/>
        <end position="1020"/>
    </location>
</feature>
<dbReference type="GO" id="GO:0005634">
    <property type="term" value="C:nucleus"/>
    <property type="evidence" value="ECO:0007669"/>
    <property type="project" value="TreeGrafter"/>
</dbReference>
<dbReference type="InterPro" id="IPR014718">
    <property type="entry name" value="GH-type_carb-bd"/>
</dbReference>
<accession>A0A9Q9DTK8</accession>
<reference evidence="3" key="1">
    <citation type="submission" date="2021-12" db="EMBL/GenBank/DDBJ databases">
        <title>Curvularia clavata genome.</title>
        <authorList>
            <person name="Cao Y."/>
        </authorList>
    </citation>
    <scope>NUCLEOTIDE SEQUENCE</scope>
    <source>
        <strain evidence="3">Yc1106</strain>
    </source>
</reference>
<dbReference type="PANTHER" id="PTHR12143:SF27">
    <property type="entry name" value="ALPHA-1,2-MANNOSIDASE FAMILY PROTEIN (AFU_ORTHOLOGUE AFUA_5G10520)"/>
    <property type="match status" value="1"/>
</dbReference>
<dbReference type="InterPro" id="IPR005887">
    <property type="entry name" value="GH92_a_mannosidase_put"/>
</dbReference>
<gene>
    <name evidence="3" type="ORF">yc1106_05163</name>
</gene>
<dbReference type="FunFam" id="1.20.1050.60:FF:000002">
    <property type="entry name" value="Glycosyl hydrolase family 92"/>
    <property type="match status" value="1"/>
</dbReference>
<dbReference type="InterPro" id="IPR008928">
    <property type="entry name" value="6-hairpin_glycosidase_sf"/>
</dbReference>
<dbReference type="PANTHER" id="PTHR12143">
    <property type="entry name" value="PEPTIDE N-GLYCANASE PNGASE -RELATED"/>
    <property type="match status" value="1"/>
</dbReference>
<sequence>MEIHKPYDVYAFNQLSGLQVANDILTADNGTEVLANSIRDLFANYPSMAKTYGVVLLHRHFELKANEVLVDVNGCSTAWTLPSPAASLDSSTVFEKYGGCIRPRSWLISGNKLRPYEFFFDNAIEKSKQRFASESPRFELAFVKKFISILATNGLDSVLGLYLLSEAEENLVEGTEGFANVTFPNTGNISDPLVSTTWHYGLESPFELEDGSKPPITQWACWSGTPCIINRSDGHIKVARPHIMIRKLTIALLAWSPLAASQFNYSRYVNPFWGTEGPIPNYTFGGGAVFVGAAVPYGVVKLTMDTYVKNTSIAALQGGYTPNGLITGFSMMHESGTGGCSKYGVISQMPLTNIEAPVNLLDNRTYWQERVGQDFASVGYFRTSLENGVTTELSATAHAGILHYEFPKDEKKHILVDVSHYLPNVVGGYCTQTFRDGKIKISQDRKSYRGYGTYAGGFNEGAPYTVYFCGEFETASDETETFAGRNQFPGFNAMNPEPIPWPVFASENMTTPQGSRVGAVFTWKGNHTTIRSKIGISFISEEKACRFKDEEIKSWNIQDTVDAAVEEWNRKVFSTIRVDTRNHTNQEHLTLLYSSLYLMHLIPSNRTGENPLWQSEEPYWDDFYCLWDTFRNTISLSHLIQTDAYESQIRSLIDIWRNQGYMPDGRSGNDNGLVQGGSNSDNVLADAYVKGLRGKINWADGYAAMVKNAEVPTNGSNKEGRGAGGDWLQYGYVSSSMPRSISRTVEYSLNDFALSQVAKGEKPGDVLRYLKRSAGWQLIWDPSTHSVNTSKDFSGFLTPKDRNGTFNQTDYNPAKCGACSWSSITYEGTPFEYSFTIPHDMKTLIEKMGGPQGFEERLDYIFVPYTSQADLGPNGAGINTIMNIGNEPDFATPYLYNYLNKQWKSVNQSRSQAKQYFRNTTNGMPGNSDAGALNSWLIWQMLGLYPIVTQPVYLLESPWFSDINMTVSGDKTLRITANGLAEDSFYVQGVKINGVQWDKNWFNHDDVFHEGGTIEFDLGKEPVVWERGDVPPSPGNLG</sequence>
<dbReference type="NCBIfam" id="TIGR01180">
    <property type="entry name" value="aman2_put"/>
    <property type="match status" value="1"/>
</dbReference>
<dbReference type="Gene3D" id="3.30.2080.10">
    <property type="entry name" value="GH92 mannosidase domain"/>
    <property type="match status" value="1"/>
</dbReference>
<keyword evidence="3" id="KW-0378">Hydrolase</keyword>
<dbReference type="Gene3D" id="2.70.98.10">
    <property type="match status" value="1"/>
</dbReference>
<dbReference type="Gene3D" id="1.20.1050.60">
    <property type="entry name" value="alpha-1,2-mannosidase"/>
    <property type="match status" value="1"/>
</dbReference>
<keyword evidence="4" id="KW-1185">Reference proteome</keyword>
<evidence type="ECO:0000259" key="1">
    <source>
        <dbReference type="Pfam" id="PF07971"/>
    </source>
</evidence>
<dbReference type="GO" id="GO:0000224">
    <property type="term" value="F:peptide-N4-(N-acetyl-beta-glucosaminyl)asparagine amidase activity"/>
    <property type="evidence" value="ECO:0007669"/>
    <property type="project" value="TreeGrafter"/>
</dbReference>
<dbReference type="GO" id="GO:0006516">
    <property type="term" value="P:glycoprotein catabolic process"/>
    <property type="evidence" value="ECO:0007669"/>
    <property type="project" value="TreeGrafter"/>
</dbReference>
<dbReference type="Pfam" id="PF17678">
    <property type="entry name" value="Glyco_hydro_92N"/>
    <property type="match status" value="1"/>
</dbReference>
<dbReference type="InterPro" id="IPR012939">
    <property type="entry name" value="Glyco_hydro_92"/>
</dbReference>
<dbReference type="GO" id="GO:0030246">
    <property type="term" value="F:carbohydrate binding"/>
    <property type="evidence" value="ECO:0007669"/>
    <property type="project" value="InterPro"/>
</dbReference>
<name>A0A9Q9DTK8_CURCL</name>
<dbReference type="FunFam" id="2.70.98.10:FF:000028">
    <property type="entry name" value="Alpha-1,2-mannosidase family protein (AFU_orthologue AFUA_5G10520)"/>
    <property type="match status" value="1"/>
</dbReference>
<dbReference type="AlphaFoldDB" id="A0A9Q9DTK8"/>
<dbReference type="InterPro" id="IPR041371">
    <property type="entry name" value="GH92_N"/>
</dbReference>
<dbReference type="GO" id="GO:0005829">
    <property type="term" value="C:cytosol"/>
    <property type="evidence" value="ECO:0007669"/>
    <property type="project" value="TreeGrafter"/>
</dbReference>
<dbReference type="SUPFAM" id="SSF48208">
    <property type="entry name" value="Six-hairpin glycosidases"/>
    <property type="match status" value="1"/>
</dbReference>